<evidence type="ECO:0000256" key="3">
    <source>
        <dbReference type="ARBA" id="ARBA00023163"/>
    </source>
</evidence>
<dbReference type="AlphaFoldDB" id="A0A5B8UEK8"/>
<keyword evidence="2" id="KW-0238">DNA-binding</keyword>
<gene>
    <name evidence="5" type="ORF">FSB75_00975</name>
</gene>
<dbReference type="OrthoDB" id="9797599at2"/>
<dbReference type="Gene3D" id="1.10.10.10">
    <property type="entry name" value="Winged helix-like DNA-binding domain superfamily/Winged helix DNA-binding domain"/>
    <property type="match status" value="1"/>
</dbReference>
<dbReference type="KEGG" id="fgg:FSB75_00975"/>
<dbReference type="GO" id="GO:0003677">
    <property type="term" value="F:DNA binding"/>
    <property type="evidence" value="ECO:0007669"/>
    <property type="project" value="UniProtKB-KW"/>
</dbReference>
<keyword evidence="6" id="KW-1185">Reference proteome</keyword>
<dbReference type="RefSeq" id="WP_146781544.1">
    <property type="nucleotide sequence ID" value="NZ_BAABIO010000006.1"/>
</dbReference>
<evidence type="ECO:0000313" key="5">
    <source>
        <dbReference type="EMBL" id="QEC54530.1"/>
    </source>
</evidence>
<dbReference type="EMBL" id="CP042433">
    <property type="protein sequence ID" value="QEC54530.1"/>
    <property type="molecule type" value="Genomic_DNA"/>
</dbReference>
<dbReference type="PANTHER" id="PTHR33204:SF29">
    <property type="entry name" value="TRANSCRIPTIONAL REGULATOR"/>
    <property type="match status" value="1"/>
</dbReference>
<sequence>MNNTDELYTGCPVQHARQFIAGKWQMGILWNLSNQSMGFGEIKSKLPGLSDKILMQELDFFVQKKIINRNSFEFPTAKTEYALSSMGRSLIPVINAIVEWGYFNLQDEQVSKEMSLTPVPVIEAIEDGMAERE</sequence>
<evidence type="ECO:0000259" key="4">
    <source>
        <dbReference type="PROSITE" id="PS51118"/>
    </source>
</evidence>
<dbReference type="InterPro" id="IPR036390">
    <property type="entry name" value="WH_DNA-bd_sf"/>
</dbReference>
<keyword evidence="1" id="KW-0805">Transcription regulation</keyword>
<dbReference type="SUPFAM" id="SSF46785">
    <property type="entry name" value="Winged helix' DNA-binding domain"/>
    <property type="match status" value="1"/>
</dbReference>
<dbReference type="Pfam" id="PF01638">
    <property type="entry name" value="HxlR"/>
    <property type="match status" value="1"/>
</dbReference>
<organism evidence="5 6">
    <name type="scientific">Flavisolibacter ginsenosidimutans</name>
    <dbReference type="NCBI Taxonomy" id="661481"/>
    <lineage>
        <taxon>Bacteria</taxon>
        <taxon>Pseudomonadati</taxon>
        <taxon>Bacteroidota</taxon>
        <taxon>Chitinophagia</taxon>
        <taxon>Chitinophagales</taxon>
        <taxon>Chitinophagaceae</taxon>
        <taxon>Flavisolibacter</taxon>
    </lineage>
</organism>
<dbReference type="PROSITE" id="PS51118">
    <property type="entry name" value="HTH_HXLR"/>
    <property type="match status" value="1"/>
</dbReference>
<dbReference type="InterPro" id="IPR036388">
    <property type="entry name" value="WH-like_DNA-bd_sf"/>
</dbReference>
<dbReference type="Proteomes" id="UP000321204">
    <property type="component" value="Chromosome"/>
</dbReference>
<evidence type="ECO:0000256" key="2">
    <source>
        <dbReference type="ARBA" id="ARBA00023125"/>
    </source>
</evidence>
<keyword evidence="3" id="KW-0804">Transcription</keyword>
<reference evidence="5 6" key="1">
    <citation type="journal article" date="2015" name="Int. J. Syst. Evol. Microbiol.">
        <title>Flavisolibacter ginsenosidimutans sp. nov., with ginsenoside-converting activity isolated from soil used for cultivating ginseng.</title>
        <authorList>
            <person name="Zhao Y."/>
            <person name="Liu Q."/>
            <person name="Kang M.S."/>
            <person name="Jin F."/>
            <person name="Yu H."/>
            <person name="Im W.T."/>
        </authorList>
    </citation>
    <scope>NUCLEOTIDE SEQUENCE [LARGE SCALE GENOMIC DNA]</scope>
    <source>
        <strain evidence="5 6">Gsoil 636</strain>
    </source>
</reference>
<feature type="domain" description="HTH hxlR-type" evidence="4">
    <location>
        <begin position="11"/>
        <end position="109"/>
    </location>
</feature>
<proteinExistence type="predicted"/>
<evidence type="ECO:0000313" key="6">
    <source>
        <dbReference type="Proteomes" id="UP000321204"/>
    </source>
</evidence>
<evidence type="ECO:0000256" key="1">
    <source>
        <dbReference type="ARBA" id="ARBA00023015"/>
    </source>
</evidence>
<dbReference type="InterPro" id="IPR002577">
    <property type="entry name" value="HTH_HxlR"/>
</dbReference>
<dbReference type="PANTHER" id="PTHR33204">
    <property type="entry name" value="TRANSCRIPTIONAL REGULATOR, MARR FAMILY"/>
    <property type="match status" value="1"/>
</dbReference>
<protein>
    <submittedName>
        <fullName evidence="5">Helix-turn-helix transcriptional regulator</fullName>
    </submittedName>
</protein>
<accession>A0A5B8UEK8</accession>
<name>A0A5B8UEK8_9BACT</name>